<proteinExistence type="inferred from homology"/>
<dbReference type="EMBL" id="JAUOEK010000122">
    <property type="protein sequence ID" value="MDO5970630.1"/>
    <property type="molecule type" value="Genomic_DNA"/>
</dbReference>
<dbReference type="SUPFAM" id="SSF49785">
    <property type="entry name" value="Galactose-binding domain-like"/>
    <property type="match status" value="1"/>
</dbReference>
<dbReference type="Proteomes" id="UP001176883">
    <property type="component" value="Unassembled WGS sequence"/>
</dbReference>
<dbReference type="Pfam" id="PF17801">
    <property type="entry name" value="Melibiase_C"/>
    <property type="match status" value="1"/>
</dbReference>
<protein>
    <recommendedName>
        <fullName evidence="5">Alpha-galactosidase</fullName>
        <ecNumber evidence="5">3.2.1.22</ecNumber>
    </recommendedName>
    <alternativeName>
        <fullName evidence="5">Melibiase</fullName>
    </alternativeName>
</protein>
<keyword evidence="2" id="KW-0732">Signal</keyword>
<evidence type="ECO:0000256" key="2">
    <source>
        <dbReference type="ARBA" id="ARBA00022729"/>
    </source>
</evidence>
<dbReference type="PANTHER" id="PTHR11452:SF75">
    <property type="entry name" value="ALPHA-GALACTOSIDASE MEL1"/>
    <property type="match status" value="1"/>
</dbReference>
<dbReference type="InterPro" id="IPR002241">
    <property type="entry name" value="Glyco_hydro_27"/>
</dbReference>
<keyword evidence="4 5" id="KW-0326">Glycosidase</keyword>
<dbReference type="CDD" id="cd14792">
    <property type="entry name" value="GH27"/>
    <property type="match status" value="1"/>
</dbReference>
<dbReference type="InterPro" id="IPR000111">
    <property type="entry name" value="Glyco_hydro_27/36_CS"/>
</dbReference>
<evidence type="ECO:0000256" key="1">
    <source>
        <dbReference type="ARBA" id="ARBA00009743"/>
    </source>
</evidence>
<evidence type="ECO:0000256" key="5">
    <source>
        <dbReference type="RuleBase" id="RU361168"/>
    </source>
</evidence>
<dbReference type="SMART" id="SM00776">
    <property type="entry name" value="NPCBM"/>
    <property type="match status" value="1"/>
</dbReference>
<dbReference type="InterPro" id="IPR036514">
    <property type="entry name" value="SGNH_hydro_sf"/>
</dbReference>
<keyword evidence="8" id="KW-1185">Reference proteome</keyword>
<dbReference type="EC" id="3.2.1.22" evidence="5"/>
<dbReference type="InterPro" id="IPR005181">
    <property type="entry name" value="SASA"/>
</dbReference>
<dbReference type="Gene3D" id="3.40.50.1110">
    <property type="entry name" value="SGNH hydrolase"/>
    <property type="match status" value="1"/>
</dbReference>
<reference evidence="7" key="1">
    <citation type="submission" date="2023-07" db="EMBL/GenBank/DDBJ databases">
        <title>Two novel species in the genus Flavivirga.</title>
        <authorList>
            <person name="Kwon K."/>
        </authorList>
    </citation>
    <scope>NUCLEOTIDE SEQUENCE</scope>
    <source>
        <strain evidence="7">KCTC 52353</strain>
    </source>
</reference>
<dbReference type="Gene3D" id="2.60.120.1060">
    <property type="entry name" value="NPCBM/NEW2 domain"/>
    <property type="match status" value="1"/>
</dbReference>
<sequence>MNNQSKVKNQIRLIVFFILFSFTNKTISQEPVKVFILAGQSNMQGHGEIEKGEKGNLKWVVKNKDSYKHLVNDDGTWKKRNDVNIYATDKFNVVKTGKLTVGYGAFPTTIGPELEFGNIIGDHFKNKVLLIKTTWGGKSLAVDFCPPSAVSTSGYHEIPAKAKDTGYYYVQMLSTIYKVLDSLHKHVPDYKGEGYEIAGFGWHQGWNDRVNKKANAAYQSNLIHLIKDVRRDLSSPNLPFVIASTGMKGWNDKDPRALSLMNAQLAVANHTEFNGNVAAIDTRDFWRDIENSPSKQVYHWNRNAESYLLVGRAIAKNMLSIIELNTSKNIHQKIRPVPAYNSDYLTPTPPMGWNSWNAFEKDIDEKKIKEIADVMVSSGMRDAGYKYLVLDDAWMASERNKKGELVADSIKFPNGMKAVGDYIHSKGLKYGIYQCRGYLTCQKLPGSFEHEQIDMNSFAKWGVDYIKLDACYAAKNNRLSSEDFAIYHEAILNTNRPMVLSISDFGNGAWAWGGKNYGELWRTSGDIYPRIGSVYHCAETSGGNGTIHPAFNGLWQFAGPDSWNDPDMLQVGNLNTTDEDKVHFSLWSILAAPLMAGNDLRSMSKDVKDILLAPEVIAINQDPRGHQGYRVFNKDSIEIYNKPLSDGTTAVLILNKGQNKTDIIVKWNQIGLKGPQMVRDLWLQKDLGIYHGAFTGKNLGKHEHLLLKIGTKGQQLVEGPLPIPEENYTVTKSGTTYLSDLYYMLKNGGAPKKDKTYNGKTIKIKGKKYKKGLGVKSNSQLMYKLDGKANRFKAVVSLDKDAPKNTAGQFKVMVEDKFGGRVIYDSGKIKKGASKIEIDIDVKGLDFILLDFSGKKVFGNWADARVIKNNE</sequence>
<dbReference type="InterPro" id="IPR013222">
    <property type="entry name" value="Glyco_hyd_98_carb-bd"/>
</dbReference>
<comment type="catalytic activity">
    <reaction evidence="5">
        <text>Hydrolysis of terminal, non-reducing alpha-D-galactose residues in alpha-D-galactosides, including galactose oligosaccharides, galactomannans and galactolipids.</text>
        <dbReference type="EC" id="3.2.1.22"/>
    </reaction>
</comment>
<comment type="similarity">
    <text evidence="1 5">Belongs to the glycosyl hydrolase 27 family.</text>
</comment>
<evidence type="ECO:0000256" key="3">
    <source>
        <dbReference type="ARBA" id="ARBA00022801"/>
    </source>
</evidence>
<evidence type="ECO:0000259" key="6">
    <source>
        <dbReference type="SMART" id="SM00776"/>
    </source>
</evidence>
<dbReference type="Pfam" id="PF03629">
    <property type="entry name" value="SASA"/>
    <property type="match status" value="1"/>
</dbReference>
<keyword evidence="5" id="KW-1015">Disulfide bond</keyword>
<accession>A0ABT8WBW0</accession>
<dbReference type="SUPFAM" id="SSF51011">
    <property type="entry name" value="Glycosyl hydrolase domain"/>
    <property type="match status" value="1"/>
</dbReference>
<dbReference type="InterPro" id="IPR013785">
    <property type="entry name" value="Aldolase_TIM"/>
</dbReference>
<feature type="domain" description="Glycosyl hydrolase family 98 putative carbohydrate-binding module" evidence="6">
    <location>
        <begin position="732"/>
        <end position="868"/>
    </location>
</feature>
<dbReference type="InterPro" id="IPR017853">
    <property type="entry name" value="GH"/>
</dbReference>
<evidence type="ECO:0000313" key="7">
    <source>
        <dbReference type="EMBL" id="MDO5970630.1"/>
    </source>
</evidence>
<dbReference type="Gene3D" id="3.20.20.70">
    <property type="entry name" value="Aldolase class I"/>
    <property type="match status" value="1"/>
</dbReference>
<dbReference type="Gene3D" id="2.60.40.1180">
    <property type="entry name" value="Golgi alpha-mannosidase II"/>
    <property type="match status" value="1"/>
</dbReference>
<dbReference type="PRINTS" id="PR00740">
    <property type="entry name" value="GLHYDRLASE27"/>
</dbReference>
<dbReference type="InterPro" id="IPR038637">
    <property type="entry name" value="NPCBM_sf"/>
</dbReference>
<dbReference type="Pfam" id="PF08305">
    <property type="entry name" value="NPCBM"/>
    <property type="match status" value="1"/>
</dbReference>
<dbReference type="InterPro" id="IPR008979">
    <property type="entry name" value="Galactose-bd-like_sf"/>
</dbReference>
<evidence type="ECO:0000256" key="4">
    <source>
        <dbReference type="ARBA" id="ARBA00023295"/>
    </source>
</evidence>
<dbReference type="SUPFAM" id="SSF52266">
    <property type="entry name" value="SGNH hydrolase"/>
    <property type="match status" value="1"/>
</dbReference>
<dbReference type="PROSITE" id="PS00512">
    <property type="entry name" value="ALPHA_GALACTOSIDASE"/>
    <property type="match status" value="1"/>
</dbReference>
<dbReference type="PANTHER" id="PTHR11452">
    <property type="entry name" value="ALPHA-GALACTOSIDASE/ALPHA-N-ACETYLGALACTOSAMINIDASE"/>
    <property type="match status" value="1"/>
</dbReference>
<comment type="caution">
    <text evidence="7">The sequence shown here is derived from an EMBL/GenBank/DDBJ whole genome shotgun (WGS) entry which is preliminary data.</text>
</comment>
<keyword evidence="3 5" id="KW-0378">Hydrolase</keyword>
<dbReference type="InterPro" id="IPR013780">
    <property type="entry name" value="Glyco_hydro_b"/>
</dbReference>
<dbReference type="SUPFAM" id="SSF51445">
    <property type="entry name" value="(Trans)glycosidases"/>
    <property type="match status" value="1"/>
</dbReference>
<dbReference type="Pfam" id="PF16499">
    <property type="entry name" value="Melibiase_2"/>
    <property type="match status" value="1"/>
</dbReference>
<dbReference type="InterPro" id="IPR041233">
    <property type="entry name" value="Melibiase_C"/>
</dbReference>
<organism evidence="7 8">
    <name type="scientific">Flavivirga aquimarina</name>
    <dbReference type="NCBI Taxonomy" id="2027862"/>
    <lineage>
        <taxon>Bacteria</taxon>
        <taxon>Pseudomonadati</taxon>
        <taxon>Bacteroidota</taxon>
        <taxon>Flavobacteriia</taxon>
        <taxon>Flavobacteriales</taxon>
        <taxon>Flavobacteriaceae</taxon>
        <taxon>Flavivirga</taxon>
    </lineage>
</organism>
<gene>
    <name evidence="7" type="ORF">Q4Q35_12505</name>
</gene>
<name>A0ABT8WBW0_9FLAO</name>
<dbReference type="RefSeq" id="WP_303278323.1">
    <property type="nucleotide sequence ID" value="NZ_JAUOEK010000122.1"/>
</dbReference>
<evidence type="ECO:0000313" key="8">
    <source>
        <dbReference type="Proteomes" id="UP001176883"/>
    </source>
</evidence>